<feature type="region of interest" description="Disordered" evidence="1">
    <location>
        <begin position="26"/>
        <end position="51"/>
    </location>
</feature>
<evidence type="ECO:0000256" key="2">
    <source>
        <dbReference type="SAM" id="SignalP"/>
    </source>
</evidence>
<feature type="signal peptide" evidence="2">
    <location>
        <begin position="1"/>
        <end position="21"/>
    </location>
</feature>
<gene>
    <name evidence="3" type="ORF">SGODD07_01188</name>
</gene>
<dbReference type="Pfam" id="PF20316">
    <property type="entry name" value="DUF6612"/>
    <property type="match status" value="1"/>
</dbReference>
<dbReference type="Proteomes" id="UP000070096">
    <property type="component" value="Unassembled WGS sequence"/>
</dbReference>
<evidence type="ECO:0000313" key="4">
    <source>
        <dbReference type="Proteomes" id="UP000070096"/>
    </source>
</evidence>
<organism evidence="3 4">
    <name type="scientific">Streptococcus gordonii</name>
    <dbReference type="NCBI Taxonomy" id="1302"/>
    <lineage>
        <taxon>Bacteria</taxon>
        <taxon>Bacillati</taxon>
        <taxon>Bacillota</taxon>
        <taxon>Bacilli</taxon>
        <taxon>Lactobacillales</taxon>
        <taxon>Streptococcaceae</taxon>
        <taxon>Streptococcus</taxon>
    </lineage>
</organism>
<dbReference type="PATRIC" id="fig|1302.21.peg.1326"/>
<evidence type="ECO:0008006" key="5">
    <source>
        <dbReference type="Google" id="ProtNLM"/>
    </source>
</evidence>
<proteinExistence type="predicted"/>
<dbReference type="EMBL" id="LQRC01000174">
    <property type="protein sequence ID" value="KXT71568.1"/>
    <property type="molecule type" value="Genomic_DNA"/>
</dbReference>
<dbReference type="AlphaFoldDB" id="A0A139N6A7"/>
<dbReference type="PROSITE" id="PS51257">
    <property type="entry name" value="PROKAR_LIPOPROTEIN"/>
    <property type="match status" value="1"/>
</dbReference>
<sequence length="276" mass="31271">MRMKKSILLSLLAIIALGLGACSNSSNNKQSNGQENSAQKKTSQSSSKTKDIDSLLEEIQTANEKMSSVRQKTNIGGLLGTTDKKIQKEQNMTSQVIYKTEKQEVEMASITVKTVEDGEENFKELLMPGGEKAPLYTRYNKTGEWDKEVQENGGKYIVYPDYFQLLNGLNKLAQDLKLEETDNDYVFTLKTQDADILGVYGKEFRFNFSQFPKSNFKKELTVKIDKKSKFLKEFKMNISTSGDQGTLAIKSETNYSDWNLVKKEDIPTISDEKKEQ</sequence>
<dbReference type="InterPro" id="IPR046720">
    <property type="entry name" value="DUF6612"/>
</dbReference>
<keyword evidence="2" id="KW-0732">Signal</keyword>
<feature type="chain" id="PRO_5039179116" description="Lipoprotein" evidence="2">
    <location>
        <begin position="22"/>
        <end position="276"/>
    </location>
</feature>
<feature type="compositionally biased region" description="Low complexity" evidence="1">
    <location>
        <begin position="26"/>
        <end position="47"/>
    </location>
</feature>
<comment type="caution">
    <text evidence="3">The sequence shown here is derived from an EMBL/GenBank/DDBJ whole genome shotgun (WGS) entry which is preliminary data.</text>
</comment>
<name>A0A139N6A7_STRGN</name>
<accession>A0A139N6A7</accession>
<evidence type="ECO:0000313" key="3">
    <source>
        <dbReference type="EMBL" id="KXT71568.1"/>
    </source>
</evidence>
<protein>
    <recommendedName>
        <fullName evidence="5">Lipoprotein</fullName>
    </recommendedName>
</protein>
<reference evidence="3 4" key="1">
    <citation type="submission" date="2016-01" db="EMBL/GenBank/DDBJ databases">
        <title>Highly variable Streptococcus oralis are common among viridans streptococci isolated from primates.</title>
        <authorList>
            <person name="Denapaite D."/>
            <person name="Rieger M."/>
            <person name="Koendgen S."/>
            <person name="Brueckner R."/>
            <person name="Ochigava I."/>
            <person name="Kappeler P."/>
            <person name="Maetz-Rensing K."/>
            <person name="Leendertz F."/>
            <person name="Hakenbeck R."/>
        </authorList>
    </citation>
    <scope>NUCLEOTIDE SEQUENCE [LARGE SCALE GENOMIC DNA]</scope>
    <source>
        <strain evidence="3 4">DD07</strain>
    </source>
</reference>
<evidence type="ECO:0000256" key="1">
    <source>
        <dbReference type="SAM" id="MobiDB-lite"/>
    </source>
</evidence>